<comment type="caution">
    <text evidence="2">The sequence shown here is derived from an EMBL/GenBank/DDBJ whole genome shotgun (WGS) entry which is preliminary data.</text>
</comment>
<evidence type="ECO:0000313" key="2">
    <source>
        <dbReference type="EMBL" id="CAB9507710.1"/>
    </source>
</evidence>
<protein>
    <submittedName>
        <fullName evidence="2">Uncharacterized protein</fullName>
    </submittedName>
</protein>
<name>A0A9N8DW12_9STRA</name>
<evidence type="ECO:0000313" key="3">
    <source>
        <dbReference type="Proteomes" id="UP001153069"/>
    </source>
</evidence>
<dbReference type="Proteomes" id="UP001153069">
    <property type="component" value="Unassembled WGS sequence"/>
</dbReference>
<gene>
    <name evidence="2" type="ORF">SEMRO_317_G115810.1</name>
</gene>
<organism evidence="2 3">
    <name type="scientific">Seminavis robusta</name>
    <dbReference type="NCBI Taxonomy" id="568900"/>
    <lineage>
        <taxon>Eukaryota</taxon>
        <taxon>Sar</taxon>
        <taxon>Stramenopiles</taxon>
        <taxon>Ochrophyta</taxon>
        <taxon>Bacillariophyta</taxon>
        <taxon>Bacillariophyceae</taxon>
        <taxon>Bacillariophycidae</taxon>
        <taxon>Naviculales</taxon>
        <taxon>Naviculaceae</taxon>
        <taxon>Seminavis</taxon>
    </lineage>
</organism>
<proteinExistence type="predicted"/>
<sequence>MFSWCQGSGNKSNKDALLIEGTENDSGKPSLAEVLASMQKTLEAIQLKDERVLASMQKTLEAIQLKDEMQKTLEAIQLKDERVRKNSLKVTGTYFATHREIWGKKRVKVEHTMGAKALELIQSRINDWSPTFRKHCQMPSKEDIKGEIHIPRPEWRTDEAKRVFFFSPQASYSNIFLTPAAGRPSDSSPTHRSLAHSASASPKCSVFWTYFLELLTGENKVTMENEDAKLQRFYTVHGLWNFSMADLGDFHNYEYQGLKNLPQNLLALPPEHEKFYDGTRGDNLIIVPIVDLDPSRDPNGNYGINSQYDLLVIGKTQAVYNWIYNGEVPSSASPYSLVLDRSVEEAVPEDIEIARAFLEKYAIAAAHLGLQSLKPDLISTEETGSRGKPTYDALWVSKVVGQTVAHKKQPENRSQESAKSAASGKTGKTSQGSKNDLLVKNIERAKTALESVENDGVWVPTSQASFEDHKVMKVKLSEYLETCGLKKELYPAWSLLGFKALANFLVYADQPFIADCETWDPPRNDLPVASIEINMVSDLEGDLSDDEASVWNEYSSADERDDQSKEGCVTSPLKVSPTAAVVTPEKMNAEQYRDVRSRELEFES</sequence>
<feature type="region of interest" description="Disordered" evidence="1">
    <location>
        <begin position="405"/>
        <end position="436"/>
    </location>
</feature>
<dbReference type="EMBL" id="CAICTM010000316">
    <property type="protein sequence ID" value="CAB9507710.1"/>
    <property type="molecule type" value="Genomic_DNA"/>
</dbReference>
<reference evidence="2" key="1">
    <citation type="submission" date="2020-06" db="EMBL/GenBank/DDBJ databases">
        <authorList>
            <consortium name="Plant Systems Biology data submission"/>
        </authorList>
    </citation>
    <scope>NUCLEOTIDE SEQUENCE</scope>
    <source>
        <strain evidence="2">D6</strain>
    </source>
</reference>
<keyword evidence="3" id="KW-1185">Reference proteome</keyword>
<evidence type="ECO:0000256" key="1">
    <source>
        <dbReference type="SAM" id="MobiDB-lite"/>
    </source>
</evidence>
<dbReference type="AlphaFoldDB" id="A0A9N8DW12"/>
<accession>A0A9N8DW12</accession>